<dbReference type="InterPro" id="IPR041246">
    <property type="entry name" value="Bact_MG10"/>
</dbReference>
<dbReference type="InterPro" id="IPR021868">
    <property type="entry name" value="Alpha_2_Macroglob_MG3"/>
</dbReference>
<dbReference type="SMART" id="SM01360">
    <property type="entry name" value="A2M"/>
    <property type="match status" value="1"/>
</dbReference>
<dbReference type="InterPro" id="IPR041462">
    <property type="entry name" value="Bact_A2M_MG6"/>
</dbReference>
<dbReference type="InterPro" id="IPR011625">
    <property type="entry name" value="A2M_N_BRD"/>
</dbReference>
<comment type="caution">
    <text evidence="5">The sequence shown here is derived from an EMBL/GenBank/DDBJ whole genome shotgun (WGS) entry which is preliminary data.</text>
</comment>
<dbReference type="CDD" id="cd02891">
    <property type="entry name" value="A2M_like"/>
    <property type="match status" value="1"/>
</dbReference>
<dbReference type="Pfam" id="PF17973">
    <property type="entry name" value="bMG10"/>
    <property type="match status" value="1"/>
</dbReference>
<dbReference type="EMBL" id="JAHCTB010000001">
    <property type="protein sequence ID" value="MBT0607069.1"/>
    <property type="molecule type" value="Genomic_DNA"/>
</dbReference>
<dbReference type="Pfam" id="PF01835">
    <property type="entry name" value="MG2"/>
    <property type="match status" value="1"/>
</dbReference>
<protein>
    <recommendedName>
        <fullName evidence="7">Alpha-2-macroglobulin family N-terminal region</fullName>
    </recommendedName>
</protein>
<dbReference type="Pfam" id="PF07678">
    <property type="entry name" value="TED_complement"/>
    <property type="match status" value="1"/>
</dbReference>
<dbReference type="Pfam" id="PF11974">
    <property type="entry name" value="bMG3"/>
    <property type="match status" value="1"/>
</dbReference>
<name>A0ABS5S1I2_9FLAO</name>
<gene>
    <name evidence="5" type="ORF">KIV10_02630</name>
</gene>
<reference evidence="5 6" key="1">
    <citation type="submission" date="2021-05" db="EMBL/GenBank/DDBJ databases">
        <title>Aequorivita echinoideorum JCM 30378 genome.</title>
        <authorList>
            <person name="Zhang H."/>
            <person name="Li C."/>
        </authorList>
    </citation>
    <scope>NUCLEOTIDE SEQUENCE [LARGE SCALE GENOMIC DNA]</scope>
    <source>
        <strain evidence="5 6">JCM30378</strain>
    </source>
</reference>
<dbReference type="Pfam" id="PF17962">
    <property type="entry name" value="bMG6"/>
    <property type="match status" value="1"/>
</dbReference>
<dbReference type="PANTHER" id="PTHR40094:SF1">
    <property type="entry name" value="UBIQUITIN DOMAIN-CONTAINING PROTEIN"/>
    <property type="match status" value="1"/>
</dbReference>
<dbReference type="InterPro" id="IPR001599">
    <property type="entry name" value="Macroglobln_a2"/>
</dbReference>
<dbReference type="Gene3D" id="2.60.40.1930">
    <property type="match status" value="1"/>
</dbReference>
<dbReference type="InterPro" id="IPR011626">
    <property type="entry name" value="Alpha-macroglobulin_TED"/>
</dbReference>
<evidence type="ECO:0008006" key="7">
    <source>
        <dbReference type="Google" id="ProtNLM"/>
    </source>
</evidence>
<dbReference type="InterPro" id="IPR008930">
    <property type="entry name" value="Terpenoid_cyclase/PrenylTrfase"/>
</dbReference>
<dbReference type="InterPro" id="IPR041203">
    <property type="entry name" value="Bact_A2M_MG5"/>
</dbReference>
<dbReference type="Pfam" id="PF00207">
    <property type="entry name" value="A2M"/>
    <property type="match status" value="1"/>
</dbReference>
<evidence type="ECO:0000259" key="3">
    <source>
        <dbReference type="SMART" id="SM01359"/>
    </source>
</evidence>
<dbReference type="InterPro" id="IPR047565">
    <property type="entry name" value="Alpha-macroglob_thiol-ester_cl"/>
</dbReference>
<dbReference type="SMART" id="SM01359">
    <property type="entry name" value="A2M_N_2"/>
    <property type="match status" value="1"/>
</dbReference>
<evidence type="ECO:0000259" key="4">
    <source>
        <dbReference type="SMART" id="SM01360"/>
    </source>
</evidence>
<dbReference type="InterPro" id="IPR002890">
    <property type="entry name" value="MG2"/>
</dbReference>
<dbReference type="PROSITE" id="PS51257">
    <property type="entry name" value="PROKAR_LIPOPROTEIN"/>
    <property type="match status" value="1"/>
</dbReference>
<feature type="domain" description="Alpha-2-macroglobulin" evidence="4">
    <location>
        <begin position="1211"/>
        <end position="1302"/>
    </location>
</feature>
<sequence>MKFASRLFLLSILIFISSCSKKKDFAETDNLFKFKEYISYNTYGNQSIATEIRIELAKTVEQFEMTQELDAGAYLKISPKVDGKLRIENGKTLIFQPSNYLKPDTEYAVAVKLDKFYEDISKEFKSYTFSFHTIKPNFKVDLGKLQSYSKQWQYVEASVTTSDLISLEKAKKLVSATQDGKELSLKWSYESEDATFFNFTIDSISRKVDDSEIIIKWDGKPIKAENKGENTFNIPGQNNFTIVDISSTLSPAALLSINFSDPLQENQDFSGLVNIENSQDLRYEVNGNILNVYPPNRVLGDVRVTVFTGIKNTEGFSLKNEFSELISFEQLKPAVRMVSKGVILPNSTSTPVYFEAVNLSKVDVRVIKIYENNVLQFLQNYNLNDNNTYDIRRVGRRIAKKTIELKNNDLALNGSWKAYAVNLSEYFKADPGAIYQLEFSFKKEYIIYECVENPSEENSDKNENYEEYYEDESYYATDTTEDEEIREQRYWDNEIYRWRNYTYNWEEQDNPCHPAYYNEERVVTANILGSDLGLIVKKGNNRSYHFFTTNLVSAKPESGVKIQLFNYQQQLIETITTEGDGSTLYDSNKNAAFAVAQKGNNFAYVKLEDGNALSMSNFDVSGKQLQRGLKGYIYTERGVYRPGDSIHLTFALNDNANPLPKNHPVTLSVTDARGKLVQRTVLNSDTNFTSLGGDATGRGGFYYFPIKTDASAPTGNWNATITVGGAQFSHTLKVATIKPNRLKIKLDFDDDILDATKPVKGKASAMWLHGSPGRNLKIDMNATLQSSTSAFPKFSKYNFIDPIRKFNKVELPILDAQLSSEGIISFSQNMEIGKNAPGMLKATFLTKVYEGGGDFSMDVFSKDLAPFTHFVGLKSPEAGRYGSYFTDENTTFDVVSVDAQGKTSAGRELEVKVFQIEWRWWWNRGSDNLSTYENATVHRPVKEFTVQTDGSGKGKFTVNIPEEQGGRYLIRVIDKESGHATGRVTYFYRNWWQRPNDADSESAKMLVFSADKEKYNVGEEAFITFPSGSDGHALISVENGTEVLATHWIETRKGETKAAIKITKEMAPNIYVNISLLQPHNQTKNDLPIRLYGVVPILVEDASTVLRPKITMPNVLKPEEKFTVKVSEENNKPMTYTIAVVDEGLLDLTRFATPDIHEAFYSREALGVKTFDMFDYVIGAYSGSVDNIYAIGGGDAALGAKNRKADRFKPVVKYLGPFELTAGKTASHTILMPNYIGSVRTMVIAGDKTKSAYGSTEKTTPVRTPLMVLASLPRKLSPGETVTLPVTVFAMENKVKTATISVKTGDALKPKNGSSKTISFTEPGEQIVNFEFEVLPTQEFQTIEVIASGNGEKASYKVEIDVENPNPISQKSTNYTVNENASQTINFETFGVPGSNTAMLEFSTLPPMDFGKRMEYLIHYPYGCVEQTTSAAFPQLYLADVFDITFDKKQKIEENIKAAIERLGRFQIANGGLAYWPGEREADEWATNYAGHFMLEAKQKGYALPISFMSNWLLYQQNTARQWRNSYKVYNTSLTQAYRLYTLALAGKPELAGMNRLRESKELSNDAKWRLAAAYALAGKKEVAQQIAQTANINFQPRENDYYTYGSPFRNKAMALETLVLLGDSKQRDLAISVAKDLSSSNWYSTQETSYALMAMAKMVAKNGGKSMQLTFTNKGKTVEVKTDRAIAQRDLSFVMGSNSVSVTNKKGNVVYVTLSQQGKLPLGKELAEKKNLSLTAEYLDGAGKKIDVSKLRQGTEIIAKVSVTNTSNNRINNVALSKIFPSGWEIVNTSFTELGGGATGDARYTDIRDDRVNFFFDLNANETKTFSVKLNASYLGTYYLPGTQVEAMYDNTYYARNKGMWVTIEQ</sequence>
<dbReference type="Gene3D" id="1.50.10.20">
    <property type="match status" value="1"/>
</dbReference>
<organism evidence="5 6">
    <name type="scientific">Aequorivita echinoideorum</name>
    <dbReference type="NCBI Taxonomy" id="1549647"/>
    <lineage>
        <taxon>Bacteria</taxon>
        <taxon>Pseudomonadati</taxon>
        <taxon>Bacteroidota</taxon>
        <taxon>Flavobacteriia</taxon>
        <taxon>Flavobacteriales</taxon>
        <taxon>Flavobacteriaceae</taxon>
        <taxon>Aequorivita</taxon>
    </lineage>
</organism>
<dbReference type="RefSeq" id="WP_214111929.1">
    <property type="nucleotide sequence ID" value="NZ_JAHCTB010000001.1"/>
</dbReference>
<dbReference type="Pfam" id="PF07703">
    <property type="entry name" value="A2M_BRD"/>
    <property type="match status" value="1"/>
</dbReference>
<dbReference type="Pfam" id="PF17972">
    <property type="entry name" value="bMG5"/>
    <property type="match status" value="1"/>
</dbReference>
<dbReference type="SMART" id="SM01419">
    <property type="entry name" value="Thiol-ester_cl"/>
    <property type="match status" value="1"/>
</dbReference>
<dbReference type="SUPFAM" id="SSF48239">
    <property type="entry name" value="Terpenoid cyclases/Protein prenyltransferases"/>
    <property type="match status" value="1"/>
</dbReference>
<comment type="similarity">
    <text evidence="1">Belongs to the protease inhibitor I39 (alpha-2-macroglobulin) family. Bacterial alpha-2-macroglobulin subfamily.</text>
</comment>
<evidence type="ECO:0000313" key="6">
    <source>
        <dbReference type="Proteomes" id="UP001297092"/>
    </source>
</evidence>
<evidence type="ECO:0000256" key="2">
    <source>
        <dbReference type="ARBA" id="ARBA00022729"/>
    </source>
</evidence>
<accession>A0ABS5S1I2</accession>
<dbReference type="InterPro" id="IPR051802">
    <property type="entry name" value="YfhM-like"/>
</dbReference>
<dbReference type="Proteomes" id="UP001297092">
    <property type="component" value="Unassembled WGS sequence"/>
</dbReference>
<feature type="domain" description="Alpha-2-macroglobulin bait region" evidence="3">
    <location>
        <begin position="1006"/>
        <end position="1148"/>
    </location>
</feature>
<keyword evidence="6" id="KW-1185">Reference proteome</keyword>
<keyword evidence="2" id="KW-0732">Signal</keyword>
<dbReference type="PANTHER" id="PTHR40094">
    <property type="entry name" value="ALPHA-2-MACROGLOBULIN HOMOLOG"/>
    <property type="match status" value="1"/>
</dbReference>
<evidence type="ECO:0000256" key="1">
    <source>
        <dbReference type="ARBA" id="ARBA00010556"/>
    </source>
</evidence>
<proteinExistence type="inferred from homology"/>
<evidence type="ECO:0000313" key="5">
    <source>
        <dbReference type="EMBL" id="MBT0607069.1"/>
    </source>
</evidence>